<protein>
    <submittedName>
        <fullName evidence="3">Cupin domain-containing protein</fullName>
    </submittedName>
</protein>
<dbReference type="InterPro" id="IPR014710">
    <property type="entry name" value="RmlC-like_jellyroll"/>
</dbReference>
<evidence type="ECO:0000313" key="3">
    <source>
        <dbReference type="EMBL" id="MFC7316879.1"/>
    </source>
</evidence>
<name>A0ABD6A8H7_9EURY</name>
<dbReference type="SUPFAM" id="SSF51182">
    <property type="entry name" value="RmlC-like cupins"/>
    <property type="match status" value="1"/>
</dbReference>
<dbReference type="InterPro" id="IPR011051">
    <property type="entry name" value="RmlC_Cupin_sf"/>
</dbReference>
<dbReference type="InterPro" id="IPR051610">
    <property type="entry name" value="GPI/OXD"/>
</dbReference>
<sequence>MRKVRIDDVAGWMGPADVKRPLGRELGTEDVAVNYFELAPGESFAFGYHRHADQEEVFYVQRGTVTFETEDGELLVEAGEAARFAPGEYQQGWNRGDERVVALAIGAPADATETEILRECADCGDRTPQRIEPTDGRDALVTLCAGCGAETGRFT</sequence>
<proteinExistence type="predicted"/>
<dbReference type="GeneID" id="79316468"/>
<dbReference type="PANTHER" id="PTHR35848">
    <property type="entry name" value="OXALATE-BINDING PROTEIN"/>
    <property type="match status" value="1"/>
</dbReference>
<keyword evidence="4" id="KW-1185">Reference proteome</keyword>
<organism evidence="3 4">
    <name type="scientific">Halomarina halobia</name>
    <dbReference type="NCBI Taxonomy" id="3033386"/>
    <lineage>
        <taxon>Archaea</taxon>
        <taxon>Methanobacteriati</taxon>
        <taxon>Methanobacteriota</taxon>
        <taxon>Stenosarchaea group</taxon>
        <taxon>Halobacteria</taxon>
        <taxon>Halobacteriales</taxon>
        <taxon>Natronomonadaceae</taxon>
        <taxon>Halomarina</taxon>
    </lineage>
</organism>
<dbReference type="AlphaFoldDB" id="A0ABD6A8H7"/>
<comment type="caution">
    <text evidence="3">The sequence shown here is derived from an EMBL/GenBank/DDBJ whole genome shotgun (WGS) entry which is preliminary data.</text>
</comment>
<dbReference type="Proteomes" id="UP001596547">
    <property type="component" value="Unassembled WGS sequence"/>
</dbReference>
<dbReference type="RefSeq" id="WP_276303860.1">
    <property type="nucleotide sequence ID" value="NZ_CP119992.1"/>
</dbReference>
<evidence type="ECO:0000259" key="2">
    <source>
        <dbReference type="Pfam" id="PF07883"/>
    </source>
</evidence>
<dbReference type="PANTHER" id="PTHR35848:SF9">
    <property type="entry name" value="SLL1358 PROTEIN"/>
    <property type="match status" value="1"/>
</dbReference>
<dbReference type="Pfam" id="PF07883">
    <property type="entry name" value="Cupin_2"/>
    <property type="match status" value="1"/>
</dbReference>
<feature type="domain" description="Cupin type-2" evidence="2">
    <location>
        <begin position="35"/>
        <end position="105"/>
    </location>
</feature>
<dbReference type="GO" id="GO:0046872">
    <property type="term" value="F:metal ion binding"/>
    <property type="evidence" value="ECO:0007669"/>
    <property type="project" value="UniProtKB-KW"/>
</dbReference>
<dbReference type="Gene3D" id="2.60.120.10">
    <property type="entry name" value="Jelly Rolls"/>
    <property type="match status" value="1"/>
</dbReference>
<gene>
    <name evidence="3" type="ORF">ACFQPE_08740</name>
</gene>
<evidence type="ECO:0000313" key="4">
    <source>
        <dbReference type="Proteomes" id="UP001596547"/>
    </source>
</evidence>
<evidence type="ECO:0000256" key="1">
    <source>
        <dbReference type="ARBA" id="ARBA00022723"/>
    </source>
</evidence>
<dbReference type="EMBL" id="JBHTBF010000002">
    <property type="protein sequence ID" value="MFC7316879.1"/>
    <property type="molecule type" value="Genomic_DNA"/>
</dbReference>
<keyword evidence="1" id="KW-0479">Metal-binding</keyword>
<reference evidence="3 4" key="1">
    <citation type="journal article" date="2019" name="Int. J. Syst. Evol. Microbiol.">
        <title>The Global Catalogue of Microorganisms (GCM) 10K type strain sequencing project: providing services to taxonomists for standard genome sequencing and annotation.</title>
        <authorList>
            <consortium name="The Broad Institute Genomics Platform"/>
            <consortium name="The Broad Institute Genome Sequencing Center for Infectious Disease"/>
            <person name="Wu L."/>
            <person name="Ma J."/>
        </authorList>
    </citation>
    <scope>NUCLEOTIDE SEQUENCE [LARGE SCALE GENOMIC DNA]</scope>
    <source>
        <strain evidence="3 4">PSR21</strain>
    </source>
</reference>
<dbReference type="InterPro" id="IPR013096">
    <property type="entry name" value="Cupin_2"/>
</dbReference>
<accession>A0ABD6A8H7</accession>